<comment type="caution">
    <text evidence="1">The sequence shown here is derived from an EMBL/GenBank/DDBJ whole genome shotgun (WGS) entry which is preliminary data.</text>
</comment>
<name>A0A4R6U0M3_9BACI</name>
<gene>
    <name evidence="1" type="ORF">EV213_108168</name>
</gene>
<keyword evidence="2" id="KW-1185">Reference proteome</keyword>
<protein>
    <submittedName>
        <fullName evidence="1">Uncharacterized protein</fullName>
    </submittedName>
</protein>
<evidence type="ECO:0000313" key="2">
    <source>
        <dbReference type="Proteomes" id="UP000295632"/>
    </source>
</evidence>
<reference evidence="1 2" key="1">
    <citation type="submission" date="2019-03" db="EMBL/GenBank/DDBJ databases">
        <title>Genomic Encyclopedia of Type Strains, Phase IV (KMG-IV): sequencing the most valuable type-strain genomes for metagenomic binning, comparative biology and taxonomic classification.</title>
        <authorList>
            <person name="Goeker M."/>
        </authorList>
    </citation>
    <scope>NUCLEOTIDE SEQUENCE [LARGE SCALE GENOMIC DNA]</scope>
    <source>
        <strain evidence="1 2">DSM 28697</strain>
    </source>
</reference>
<organism evidence="1 2">
    <name type="scientific">Aureibacillus halotolerans</name>
    <dbReference type="NCBI Taxonomy" id="1508390"/>
    <lineage>
        <taxon>Bacteria</taxon>
        <taxon>Bacillati</taxon>
        <taxon>Bacillota</taxon>
        <taxon>Bacilli</taxon>
        <taxon>Bacillales</taxon>
        <taxon>Bacillaceae</taxon>
        <taxon>Aureibacillus</taxon>
    </lineage>
</organism>
<dbReference type="Proteomes" id="UP000295632">
    <property type="component" value="Unassembled WGS sequence"/>
</dbReference>
<dbReference type="RefSeq" id="WP_133580644.1">
    <property type="nucleotide sequence ID" value="NZ_SNYJ01000008.1"/>
</dbReference>
<accession>A0A4R6U0M3</accession>
<dbReference type="AlphaFoldDB" id="A0A4R6U0M3"/>
<sequence>MTIEETFKQLTRVAYEDADDLQLRKPFSISELHRMRILASALNRACADEIGERIEEGGEQ</sequence>
<evidence type="ECO:0000313" key="1">
    <source>
        <dbReference type="EMBL" id="TDQ39216.1"/>
    </source>
</evidence>
<proteinExistence type="predicted"/>
<dbReference type="EMBL" id="SNYJ01000008">
    <property type="protein sequence ID" value="TDQ39216.1"/>
    <property type="molecule type" value="Genomic_DNA"/>
</dbReference>